<reference evidence="5 6" key="1">
    <citation type="submission" date="2016-10" db="EMBL/GenBank/DDBJ databases">
        <authorList>
            <person name="Varghese N."/>
            <person name="Submissions S."/>
        </authorList>
    </citation>
    <scope>NUCLEOTIDE SEQUENCE [LARGE SCALE GENOMIC DNA]</scope>
    <source>
        <strain evidence="5 6">DSM 16392</strain>
    </source>
</reference>
<dbReference type="RefSeq" id="WP_093516366.1">
    <property type="nucleotide sequence ID" value="NZ_FOSK01000001.1"/>
</dbReference>
<dbReference type="Proteomes" id="UP000199598">
    <property type="component" value="Unassembled WGS sequence"/>
</dbReference>
<dbReference type="InterPro" id="IPR000835">
    <property type="entry name" value="HTH_MarR-typ"/>
</dbReference>
<evidence type="ECO:0000256" key="3">
    <source>
        <dbReference type="ARBA" id="ARBA00023163"/>
    </source>
</evidence>
<dbReference type="PANTHER" id="PTHR42756">
    <property type="entry name" value="TRANSCRIPTIONAL REGULATOR, MARR"/>
    <property type="match status" value="1"/>
</dbReference>
<keyword evidence="1" id="KW-0805">Transcription regulation</keyword>
<keyword evidence="6" id="KW-1185">Reference proteome</keyword>
<dbReference type="SMART" id="SM00347">
    <property type="entry name" value="HTH_MARR"/>
    <property type="match status" value="1"/>
</dbReference>
<dbReference type="SUPFAM" id="SSF46785">
    <property type="entry name" value="Winged helix' DNA-binding domain"/>
    <property type="match status" value="1"/>
</dbReference>
<gene>
    <name evidence="5" type="ORF">SAMN04488518_101421</name>
</gene>
<evidence type="ECO:0000313" key="5">
    <source>
        <dbReference type="EMBL" id="SFJ95227.1"/>
    </source>
</evidence>
<comment type="caution">
    <text evidence="5">The sequence shown here is derived from an EMBL/GenBank/DDBJ whole genome shotgun (WGS) entry which is preliminary data.</text>
</comment>
<protein>
    <submittedName>
        <fullName evidence="5">DNA-binding transcriptional regulator, MarR family</fullName>
    </submittedName>
</protein>
<keyword evidence="2 5" id="KW-0238">DNA-binding</keyword>
<dbReference type="PRINTS" id="PR00598">
    <property type="entry name" value="HTHMARR"/>
</dbReference>
<dbReference type="InterPro" id="IPR036390">
    <property type="entry name" value="WH_DNA-bd_sf"/>
</dbReference>
<evidence type="ECO:0000259" key="4">
    <source>
        <dbReference type="PROSITE" id="PS50995"/>
    </source>
</evidence>
<evidence type="ECO:0000256" key="2">
    <source>
        <dbReference type="ARBA" id="ARBA00023125"/>
    </source>
</evidence>
<dbReference type="PROSITE" id="PS50995">
    <property type="entry name" value="HTH_MARR_2"/>
    <property type="match status" value="1"/>
</dbReference>
<sequence>MRLDNCIFYLLSRSARSGARFYKKQLEELGLTPVQSIVLQALAVQDGCTTSQLGKAAELDNATLTGVLDRLCPAGYLERKASPEDRRTQHIFLTEQGQEVSEILDSLTEDANAKFLAELSDRERGDLKALLARL</sequence>
<dbReference type="EMBL" id="FOSK01000001">
    <property type="protein sequence ID" value="SFJ95227.1"/>
    <property type="molecule type" value="Genomic_DNA"/>
</dbReference>
<evidence type="ECO:0000256" key="1">
    <source>
        <dbReference type="ARBA" id="ARBA00023015"/>
    </source>
</evidence>
<dbReference type="Pfam" id="PF01047">
    <property type="entry name" value="MarR"/>
    <property type="match status" value="1"/>
</dbReference>
<dbReference type="PANTHER" id="PTHR42756:SF1">
    <property type="entry name" value="TRANSCRIPTIONAL REPRESSOR OF EMRAB OPERON"/>
    <property type="match status" value="1"/>
</dbReference>
<proteinExistence type="predicted"/>
<evidence type="ECO:0000313" key="6">
    <source>
        <dbReference type="Proteomes" id="UP000199598"/>
    </source>
</evidence>
<organism evidence="5 6">
    <name type="scientific">Pseudovibrio ascidiaceicola</name>
    <dbReference type="NCBI Taxonomy" id="285279"/>
    <lineage>
        <taxon>Bacteria</taxon>
        <taxon>Pseudomonadati</taxon>
        <taxon>Pseudomonadota</taxon>
        <taxon>Alphaproteobacteria</taxon>
        <taxon>Hyphomicrobiales</taxon>
        <taxon>Stappiaceae</taxon>
        <taxon>Pseudovibrio</taxon>
    </lineage>
</organism>
<accession>A0A1I3VLV2</accession>
<dbReference type="InterPro" id="IPR036388">
    <property type="entry name" value="WH-like_DNA-bd_sf"/>
</dbReference>
<keyword evidence="3" id="KW-0804">Transcription</keyword>
<name>A0A1I3VLV2_9HYPH</name>
<feature type="domain" description="HTH marR-type" evidence="4">
    <location>
        <begin position="4"/>
        <end position="134"/>
    </location>
</feature>
<dbReference type="GO" id="GO:0003677">
    <property type="term" value="F:DNA binding"/>
    <property type="evidence" value="ECO:0007669"/>
    <property type="project" value="UniProtKB-KW"/>
</dbReference>
<dbReference type="Gene3D" id="1.10.10.10">
    <property type="entry name" value="Winged helix-like DNA-binding domain superfamily/Winged helix DNA-binding domain"/>
    <property type="match status" value="1"/>
</dbReference>